<keyword evidence="3" id="KW-0804">Transcription</keyword>
<dbReference type="PRINTS" id="PR00455">
    <property type="entry name" value="HTHTETR"/>
</dbReference>
<feature type="DNA-binding region" description="H-T-H motif" evidence="4">
    <location>
        <begin position="36"/>
        <end position="55"/>
    </location>
</feature>
<feature type="domain" description="HTH tetR-type" evidence="5">
    <location>
        <begin position="13"/>
        <end position="73"/>
    </location>
</feature>
<dbReference type="InterPro" id="IPR009057">
    <property type="entry name" value="Homeodomain-like_sf"/>
</dbReference>
<dbReference type="AlphaFoldDB" id="A0A6L9XYL2"/>
<dbReference type="GO" id="GO:0003700">
    <property type="term" value="F:DNA-binding transcription factor activity"/>
    <property type="evidence" value="ECO:0007669"/>
    <property type="project" value="TreeGrafter"/>
</dbReference>
<evidence type="ECO:0000256" key="2">
    <source>
        <dbReference type="ARBA" id="ARBA00023125"/>
    </source>
</evidence>
<dbReference type="SUPFAM" id="SSF48498">
    <property type="entry name" value="Tetracyclin repressor-like, C-terminal domain"/>
    <property type="match status" value="1"/>
</dbReference>
<dbReference type="GO" id="GO:0000976">
    <property type="term" value="F:transcription cis-regulatory region binding"/>
    <property type="evidence" value="ECO:0007669"/>
    <property type="project" value="TreeGrafter"/>
</dbReference>
<dbReference type="RefSeq" id="WP_163289921.1">
    <property type="nucleotide sequence ID" value="NZ_JAAGWY010000002.1"/>
</dbReference>
<dbReference type="PANTHER" id="PTHR30055:SF234">
    <property type="entry name" value="HTH-TYPE TRANSCRIPTIONAL REGULATOR BETI"/>
    <property type="match status" value="1"/>
</dbReference>
<dbReference type="InterPro" id="IPR001647">
    <property type="entry name" value="HTH_TetR"/>
</dbReference>
<dbReference type="EMBL" id="JAAGWY010000002">
    <property type="protein sequence ID" value="NEN06510.1"/>
    <property type="molecule type" value="Genomic_DNA"/>
</dbReference>
<dbReference type="Pfam" id="PF00440">
    <property type="entry name" value="TetR_N"/>
    <property type="match status" value="1"/>
</dbReference>
<evidence type="ECO:0000256" key="4">
    <source>
        <dbReference type="PROSITE-ProRule" id="PRU00335"/>
    </source>
</evidence>
<keyword evidence="7" id="KW-1185">Reference proteome</keyword>
<proteinExistence type="predicted"/>
<reference evidence="6 7" key="1">
    <citation type="journal article" date="2014" name="J. Microbiol.">
        <title>Diaminobutyricibacter tongyongensis gen. nov., sp. nov. and Homoserinibacter gongjuensis gen. nov., sp. nov. belong to the family Microbacteriaceae.</title>
        <authorList>
            <person name="Kim S.J."/>
            <person name="Ahn J.H."/>
            <person name="Weon H.Y."/>
            <person name="Hamada M."/>
            <person name="Suzuki K."/>
            <person name="Kwon S.W."/>
        </authorList>
    </citation>
    <scope>NUCLEOTIDE SEQUENCE [LARGE SCALE GENOMIC DNA]</scope>
    <source>
        <strain evidence="6 7">NBRC 108724</strain>
    </source>
</reference>
<dbReference type="Gene3D" id="1.10.357.10">
    <property type="entry name" value="Tetracycline Repressor, domain 2"/>
    <property type="match status" value="1"/>
</dbReference>
<evidence type="ECO:0000259" key="5">
    <source>
        <dbReference type="PROSITE" id="PS50977"/>
    </source>
</evidence>
<evidence type="ECO:0000256" key="1">
    <source>
        <dbReference type="ARBA" id="ARBA00023015"/>
    </source>
</evidence>
<keyword evidence="1" id="KW-0805">Transcription regulation</keyword>
<evidence type="ECO:0000313" key="7">
    <source>
        <dbReference type="Proteomes" id="UP000474967"/>
    </source>
</evidence>
<dbReference type="InterPro" id="IPR036271">
    <property type="entry name" value="Tet_transcr_reg_TetR-rel_C_sf"/>
</dbReference>
<gene>
    <name evidence="6" type="ORF">G3T36_11585</name>
</gene>
<evidence type="ECO:0000313" key="6">
    <source>
        <dbReference type="EMBL" id="NEN06510.1"/>
    </source>
</evidence>
<accession>A0A6L9XYL2</accession>
<dbReference type="PROSITE" id="PS50977">
    <property type="entry name" value="HTH_TETR_2"/>
    <property type="match status" value="1"/>
</dbReference>
<dbReference type="PANTHER" id="PTHR30055">
    <property type="entry name" value="HTH-TYPE TRANSCRIPTIONAL REGULATOR RUTR"/>
    <property type="match status" value="1"/>
</dbReference>
<dbReference type="InterPro" id="IPR050109">
    <property type="entry name" value="HTH-type_TetR-like_transc_reg"/>
</dbReference>
<organism evidence="6 7">
    <name type="scientific">Leifsonia tongyongensis</name>
    <dbReference type="NCBI Taxonomy" id="1268043"/>
    <lineage>
        <taxon>Bacteria</taxon>
        <taxon>Bacillati</taxon>
        <taxon>Actinomycetota</taxon>
        <taxon>Actinomycetes</taxon>
        <taxon>Micrococcales</taxon>
        <taxon>Microbacteriaceae</taxon>
        <taxon>Leifsonia</taxon>
    </lineage>
</organism>
<dbReference type="SUPFAM" id="SSF46689">
    <property type="entry name" value="Homeodomain-like"/>
    <property type="match status" value="1"/>
</dbReference>
<name>A0A6L9XYL2_9MICO</name>
<keyword evidence="2 4" id="KW-0238">DNA-binding</keyword>
<evidence type="ECO:0000256" key="3">
    <source>
        <dbReference type="ARBA" id="ARBA00023163"/>
    </source>
</evidence>
<sequence length="198" mass="22138">MSTPKKGSYAKGLAKREEILTTALEVFAERGYRRASLREIAEAVGLSQAGLLHHFSSKEELFAEVLRKRDEADLASAAEHDDPFQGLVDAMRHNAEVPGLVHLYATISAEAADESHPGHDYFVERYRFFIDQLAQYIASEQRAGRLDPTLDAREVARLVIAVADGMQVQWMLDDTADMASSVEYLWSLVKRLRSPSTD</sequence>
<comment type="caution">
    <text evidence="6">The sequence shown here is derived from an EMBL/GenBank/DDBJ whole genome shotgun (WGS) entry which is preliminary data.</text>
</comment>
<protein>
    <submittedName>
        <fullName evidence="6">TetR/AcrR family transcriptional regulator</fullName>
    </submittedName>
</protein>
<dbReference type="Proteomes" id="UP000474967">
    <property type="component" value="Unassembled WGS sequence"/>
</dbReference>